<dbReference type="AlphaFoldDB" id="A0A844EED8"/>
<evidence type="ECO:0000256" key="1">
    <source>
        <dbReference type="SAM" id="MobiDB-lite"/>
    </source>
</evidence>
<accession>A0A844EED8</accession>
<dbReference type="GeneID" id="69802527"/>
<reference evidence="4 5" key="1">
    <citation type="submission" date="2019-11" db="EMBL/GenBank/DDBJ databases">
        <title>Draft Genome Sequence of Plant Growth-Promoting Rhizosphere-Associated Bacteria.</title>
        <authorList>
            <person name="Vasilyev I.Y."/>
            <person name="Radchenko V."/>
            <person name="Ilnitskaya E.V."/>
        </authorList>
    </citation>
    <scope>NUCLEOTIDE SEQUENCE [LARGE SCALE GENOMIC DNA]</scope>
    <source>
        <strain evidence="4 5">VRA_07sq_f</strain>
    </source>
</reference>
<dbReference type="RefSeq" id="WP_065493255.1">
    <property type="nucleotide sequence ID" value="NZ_CP018796.1"/>
</dbReference>
<feature type="compositionally biased region" description="Basic residues" evidence="1">
    <location>
        <begin position="210"/>
        <end position="222"/>
    </location>
</feature>
<protein>
    <recommendedName>
        <fullName evidence="3">Putative amidase domain-containing protein</fullName>
    </recommendedName>
</protein>
<comment type="caution">
    <text evidence="4">The sequence shown here is derived from an EMBL/GenBank/DDBJ whole genome shotgun (WGS) entry which is preliminary data.</text>
</comment>
<dbReference type="EMBL" id="WKKY01000022">
    <property type="protein sequence ID" value="MSE20125.1"/>
    <property type="molecule type" value="Genomic_DNA"/>
</dbReference>
<feature type="compositionally biased region" description="Low complexity" evidence="1">
    <location>
        <begin position="42"/>
        <end position="53"/>
    </location>
</feature>
<dbReference type="OrthoDB" id="2194542at2"/>
<proteinExistence type="predicted"/>
<feature type="region of interest" description="Disordered" evidence="1">
    <location>
        <begin position="106"/>
        <end position="232"/>
    </location>
</feature>
<organism evidence="4 5">
    <name type="scientific">Lentilactobacillus parabuchneri</name>
    <dbReference type="NCBI Taxonomy" id="152331"/>
    <lineage>
        <taxon>Bacteria</taxon>
        <taxon>Bacillati</taxon>
        <taxon>Bacillota</taxon>
        <taxon>Bacilli</taxon>
        <taxon>Lactobacillales</taxon>
        <taxon>Lactobacillaceae</taxon>
        <taxon>Lentilactobacillus</taxon>
    </lineage>
</organism>
<keyword evidence="2" id="KW-0732">Signal</keyword>
<gene>
    <name evidence="4" type="ORF">GKC44_02385</name>
</gene>
<feature type="compositionally biased region" description="Gly residues" evidence="1">
    <location>
        <begin position="70"/>
        <end position="87"/>
    </location>
</feature>
<feature type="compositionally biased region" description="Basic and acidic residues" evidence="1">
    <location>
        <begin position="181"/>
        <end position="194"/>
    </location>
</feature>
<feature type="compositionally biased region" description="Low complexity" evidence="1">
    <location>
        <begin position="153"/>
        <end position="173"/>
    </location>
</feature>
<feature type="compositionally biased region" description="Polar residues" evidence="1">
    <location>
        <begin position="111"/>
        <end position="152"/>
    </location>
</feature>
<feature type="compositionally biased region" description="Polar residues" evidence="1">
    <location>
        <begin position="195"/>
        <end position="209"/>
    </location>
</feature>
<feature type="compositionally biased region" description="Basic and acidic residues" evidence="1">
    <location>
        <begin position="223"/>
        <end position="232"/>
    </location>
</feature>
<feature type="region of interest" description="Disordered" evidence="1">
    <location>
        <begin position="36"/>
        <end position="87"/>
    </location>
</feature>
<feature type="domain" description="Putative amidase" evidence="3">
    <location>
        <begin position="228"/>
        <end position="401"/>
    </location>
</feature>
<evidence type="ECO:0000313" key="5">
    <source>
        <dbReference type="Proteomes" id="UP000491237"/>
    </source>
</evidence>
<dbReference type="Proteomes" id="UP000491237">
    <property type="component" value="Unassembled WGS sequence"/>
</dbReference>
<name>A0A844EED8_9LACO</name>
<evidence type="ECO:0000313" key="4">
    <source>
        <dbReference type="EMBL" id="MSE20125.1"/>
    </source>
</evidence>
<evidence type="ECO:0000256" key="2">
    <source>
        <dbReference type="SAM" id="SignalP"/>
    </source>
</evidence>
<feature type="signal peptide" evidence="2">
    <location>
        <begin position="1"/>
        <end position="35"/>
    </location>
</feature>
<feature type="chain" id="PRO_5032986113" description="Putative amidase domain-containing protein" evidence="2">
    <location>
        <begin position="36"/>
        <end position="420"/>
    </location>
</feature>
<dbReference type="InterPro" id="IPR024301">
    <property type="entry name" value="Amidase_6"/>
</dbReference>
<sequence>MMMKPIKYKYLYRALSLVGISIVSLLLVGTTGASAHDQSQFNNVTNSQNQTNDDNNDNDNGNDDNNNNNSGGGGYIPGGNTGGGGVNNGSGGISTGGATAGATANNGSATVVSNPQGQSVNGTNNSTAEGMTGVNDSAGSATTKTGSAVTGRSSNQTQFQSNNSNKNNGASASVTSQKQPQNKETRNSHSDHYSQKSMHSNGQFQPSNKTKQKPYKTTWRKGQKLDRNQRREVRYERKHWKKYNKYYPNFNPYARGGDCTNLASQDRAHAGARMTSVSKHAKGAHFYSQNKWTKNTRKWYCRRTKSTKIFGKVIEKHWNYSTSWSTVNGFYKYWTKTKHRPHFVTSSLRKVMSKVRVGDVIQLHSKKYGWHHTITVSKVTKHMVYYTSHTRSRLFAPLTKIKKIFGLSRTNRMRVIEMGI</sequence>
<dbReference type="Pfam" id="PF12671">
    <property type="entry name" value="Amidase_6"/>
    <property type="match status" value="1"/>
</dbReference>
<evidence type="ECO:0000259" key="3">
    <source>
        <dbReference type="Pfam" id="PF12671"/>
    </source>
</evidence>